<proteinExistence type="predicted"/>
<dbReference type="Gene3D" id="3.30.1330.40">
    <property type="entry name" value="RutC-like"/>
    <property type="match status" value="1"/>
</dbReference>
<protein>
    <submittedName>
        <fullName evidence="1">RidA family protein</fullName>
    </submittedName>
</protein>
<keyword evidence="2" id="KW-1185">Reference proteome</keyword>
<dbReference type="CDD" id="cd00448">
    <property type="entry name" value="YjgF_YER057c_UK114_family"/>
    <property type="match status" value="1"/>
</dbReference>
<dbReference type="PANTHER" id="PTHR11803">
    <property type="entry name" value="2-IMINOBUTANOATE/2-IMINOPROPANOATE DEAMINASE RIDA"/>
    <property type="match status" value="1"/>
</dbReference>
<dbReference type="InterPro" id="IPR006175">
    <property type="entry name" value="YjgF/YER057c/UK114"/>
</dbReference>
<organism evidence="1 2">
    <name type="scientific">Mycolicibacterium komossense</name>
    <dbReference type="NCBI Taxonomy" id="1779"/>
    <lineage>
        <taxon>Bacteria</taxon>
        <taxon>Bacillati</taxon>
        <taxon>Actinomycetota</taxon>
        <taxon>Actinomycetes</taxon>
        <taxon>Mycobacteriales</taxon>
        <taxon>Mycobacteriaceae</taxon>
        <taxon>Mycolicibacterium</taxon>
    </lineage>
</organism>
<dbReference type="PANTHER" id="PTHR11803:SF39">
    <property type="entry name" value="2-IMINOBUTANOATE_2-IMINOPROPANOATE DEAMINASE"/>
    <property type="match status" value="1"/>
</dbReference>
<dbReference type="SUPFAM" id="SSF55298">
    <property type="entry name" value="YjgF-like"/>
    <property type="match status" value="1"/>
</dbReference>
<dbReference type="EMBL" id="JACKTY010000020">
    <property type="protein sequence ID" value="MCV7226161.1"/>
    <property type="molecule type" value="Genomic_DNA"/>
</dbReference>
<dbReference type="Pfam" id="PF01042">
    <property type="entry name" value="Ribonuc_L-PSP"/>
    <property type="match status" value="1"/>
</dbReference>
<dbReference type="Proteomes" id="UP001526201">
    <property type="component" value="Unassembled WGS sequence"/>
</dbReference>
<sequence length="125" mass="12971">MAIARFAAATGGSYSDAVAVSGPGRWIHVSGQVGFGPAGTVTGTLYEQTHRCFDHLETALVTAGGALTDTVRITAYLVGLDDYPEFATARAERFGDHPPASAAVGVSQLLFSARVEIDAVAFLPD</sequence>
<accession>A0ABT3C9Q6</accession>
<gene>
    <name evidence="1" type="ORF">H7J73_08970</name>
</gene>
<comment type="caution">
    <text evidence="1">The sequence shown here is derived from an EMBL/GenBank/DDBJ whole genome shotgun (WGS) entry which is preliminary data.</text>
</comment>
<dbReference type="InterPro" id="IPR035959">
    <property type="entry name" value="RutC-like_sf"/>
</dbReference>
<dbReference type="RefSeq" id="WP_264066989.1">
    <property type="nucleotide sequence ID" value="NZ_JACKTY010000020.1"/>
</dbReference>
<evidence type="ECO:0000313" key="1">
    <source>
        <dbReference type="EMBL" id="MCV7226161.1"/>
    </source>
</evidence>
<name>A0ABT3C9Q6_9MYCO</name>
<reference evidence="1 2" key="1">
    <citation type="journal article" date="2022" name="BMC Genomics">
        <title>Comparative genome analysis of mycobacteria focusing on tRNA and non-coding RNA.</title>
        <authorList>
            <person name="Behra P.R.K."/>
            <person name="Pettersson B.M.F."/>
            <person name="Ramesh M."/>
            <person name="Das S."/>
            <person name="Dasgupta S."/>
            <person name="Kirsebom L.A."/>
        </authorList>
    </citation>
    <scope>NUCLEOTIDE SEQUENCE [LARGE SCALE GENOMIC DNA]</scope>
    <source>
        <strain evidence="1 2">DSM 44078</strain>
    </source>
</reference>
<evidence type="ECO:0000313" key="2">
    <source>
        <dbReference type="Proteomes" id="UP001526201"/>
    </source>
</evidence>